<dbReference type="UniPathway" id="UPA00031">
    <property type="reaction ID" value="UER00012"/>
</dbReference>
<evidence type="ECO:0000256" key="12">
    <source>
        <dbReference type="ARBA" id="ARBA00030262"/>
    </source>
</evidence>
<dbReference type="GO" id="GO:0030170">
    <property type="term" value="F:pyridoxal phosphate binding"/>
    <property type="evidence" value="ECO:0007669"/>
    <property type="project" value="InterPro"/>
</dbReference>
<protein>
    <recommendedName>
        <fullName evidence="6 14">Histidinol-phosphate aminotransferase</fullName>
        <ecNumber evidence="5 14">2.6.1.9</ecNumber>
    </recommendedName>
    <alternativeName>
        <fullName evidence="12 14">Imidazole acetol-phosphate transaminase</fullName>
    </alternativeName>
</protein>
<dbReference type="GO" id="GO:0000105">
    <property type="term" value="P:L-histidine biosynthetic process"/>
    <property type="evidence" value="ECO:0007669"/>
    <property type="project" value="UniProtKB-UniRule"/>
</dbReference>
<dbReference type="InterPro" id="IPR001917">
    <property type="entry name" value="Aminotrans_II_pyridoxalP_BS"/>
</dbReference>
<dbReference type="Proteomes" id="UP000254848">
    <property type="component" value="Unassembled WGS sequence"/>
</dbReference>
<dbReference type="InterPro" id="IPR015424">
    <property type="entry name" value="PyrdxlP-dep_Trfase"/>
</dbReference>
<evidence type="ECO:0000256" key="2">
    <source>
        <dbReference type="ARBA" id="ARBA00005011"/>
    </source>
</evidence>
<comment type="subunit">
    <text evidence="4 14">Homodimer.</text>
</comment>
<keyword evidence="10 14" id="KW-0663">Pyridoxal phosphate</keyword>
<keyword evidence="17" id="KW-1185">Reference proteome</keyword>
<evidence type="ECO:0000256" key="11">
    <source>
        <dbReference type="ARBA" id="ARBA00023102"/>
    </source>
</evidence>
<keyword evidence="9 14" id="KW-0808">Transferase</keyword>
<evidence type="ECO:0000256" key="5">
    <source>
        <dbReference type="ARBA" id="ARBA00012748"/>
    </source>
</evidence>
<dbReference type="InterPro" id="IPR004839">
    <property type="entry name" value="Aminotransferase_I/II_large"/>
</dbReference>
<evidence type="ECO:0000313" key="16">
    <source>
        <dbReference type="EMBL" id="RDK89368.1"/>
    </source>
</evidence>
<dbReference type="PANTHER" id="PTHR42885:SF2">
    <property type="entry name" value="HISTIDINOL-PHOSPHATE AMINOTRANSFERASE"/>
    <property type="match status" value="1"/>
</dbReference>
<dbReference type="Pfam" id="PF00155">
    <property type="entry name" value="Aminotran_1_2"/>
    <property type="match status" value="1"/>
</dbReference>
<comment type="pathway">
    <text evidence="2 14">Amino-acid biosynthesis; L-histidine biosynthesis; L-histidine from 5-phospho-alpha-D-ribose 1-diphosphate: step 7/9.</text>
</comment>
<evidence type="ECO:0000256" key="7">
    <source>
        <dbReference type="ARBA" id="ARBA00022576"/>
    </source>
</evidence>
<dbReference type="GO" id="GO:0004400">
    <property type="term" value="F:histidinol-phosphate transaminase activity"/>
    <property type="evidence" value="ECO:0007669"/>
    <property type="project" value="UniProtKB-UniRule"/>
</dbReference>
<feature type="modified residue" description="N6-(pyridoxal phosphate)lysine" evidence="14">
    <location>
        <position position="213"/>
    </location>
</feature>
<feature type="domain" description="Aminotransferase class I/classII large" evidence="15">
    <location>
        <begin position="31"/>
        <end position="350"/>
    </location>
</feature>
<dbReference type="InterPro" id="IPR015422">
    <property type="entry name" value="PyrdxlP-dep_Trfase_small"/>
</dbReference>
<evidence type="ECO:0000256" key="3">
    <source>
        <dbReference type="ARBA" id="ARBA00007970"/>
    </source>
</evidence>
<comment type="caution">
    <text evidence="16">The sequence shown here is derived from an EMBL/GenBank/DDBJ whole genome shotgun (WGS) entry which is preliminary data.</text>
</comment>
<evidence type="ECO:0000256" key="8">
    <source>
        <dbReference type="ARBA" id="ARBA00022605"/>
    </source>
</evidence>
<dbReference type="AlphaFoldDB" id="A0A370QLW1"/>
<dbReference type="CDD" id="cd00609">
    <property type="entry name" value="AAT_like"/>
    <property type="match status" value="1"/>
</dbReference>
<dbReference type="Gene3D" id="3.90.1150.10">
    <property type="entry name" value="Aspartate Aminotransferase, domain 1"/>
    <property type="match status" value="1"/>
</dbReference>
<comment type="similarity">
    <text evidence="3 14">Belongs to the class-II pyridoxal-phosphate-dependent aminotransferase family. Histidinol-phosphate aminotransferase subfamily.</text>
</comment>
<proteinExistence type="inferred from homology"/>
<organism evidence="16 17">
    <name type="scientific">Enterobacillus tribolii</name>
    <dbReference type="NCBI Taxonomy" id="1487935"/>
    <lineage>
        <taxon>Bacteria</taxon>
        <taxon>Pseudomonadati</taxon>
        <taxon>Pseudomonadota</taxon>
        <taxon>Gammaproteobacteria</taxon>
        <taxon>Enterobacterales</taxon>
        <taxon>Hafniaceae</taxon>
        <taxon>Enterobacillus</taxon>
    </lineage>
</organism>
<evidence type="ECO:0000313" key="17">
    <source>
        <dbReference type="Proteomes" id="UP000254848"/>
    </source>
</evidence>
<name>A0A370QLW1_9GAMM</name>
<evidence type="ECO:0000256" key="13">
    <source>
        <dbReference type="ARBA" id="ARBA00047481"/>
    </source>
</evidence>
<dbReference type="RefSeq" id="WP_115459250.1">
    <property type="nucleotide sequence ID" value="NZ_QRAP01000007.1"/>
</dbReference>
<accession>A0A370QLW1</accession>
<dbReference type="HAMAP" id="MF_01023">
    <property type="entry name" value="HisC_aminotrans_2"/>
    <property type="match status" value="1"/>
</dbReference>
<evidence type="ECO:0000256" key="4">
    <source>
        <dbReference type="ARBA" id="ARBA00011738"/>
    </source>
</evidence>
<dbReference type="InterPro" id="IPR005861">
    <property type="entry name" value="HisP_aminotrans"/>
</dbReference>
<comment type="catalytic activity">
    <reaction evidence="13 14">
        <text>L-histidinol phosphate + 2-oxoglutarate = 3-(imidazol-4-yl)-2-oxopropyl phosphate + L-glutamate</text>
        <dbReference type="Rhea" id="RHEA:23744"/>
        <dbReference type="ChEBI" id="CHEBI:16810"/>
        <dbReference type="ChEBI" id="CHEBI:29985"/>
        <dbReference type="ChEBI" id="CHEBI:57766"/>
        <dbReference type="ChEBI" id="CHEBI:57980"/>
        <dbReference type="EC" id="2.6.1.9"/>
    </reaction>
</comment>
<comment type="cofactor">
    <cofactor evidence="1 14">
        <name>pyridoxal 5'-phosphate</name>
        <dbReference type="ChEBI" id="CHEBI:597326"/>
    </cofactor>
</comment>
<dbReference type="OrthoDB" id="9813612at2"/>
<keyword evidence="8 14" id="KW-0028">Amino-acid biosynthesis</keyword>
<dbReference type="NCBIfam" id="TIGR01141">
    <property type="entry name" value="hisC"/>
    <property type="match status" value="1"/>
</dbReference>
<evidence type="ECO:0000256" key="6">
    <source>
        <dbReference type="ARBA" id="ARBA00018048"/>
    </source>
</evidence>
<dbReference type="InterPro" id="IPR015421">
    <property type="entry name" value="PyrdxlP-dep_Trfase_major"/>
</dbReference>
<keyword evidence="7 14" id="KW-0032">Aminotransferase</keyword>
<dbReference type="SUPFAM" id="SSF53383">
    <property type="entry name" value="PLP-dependent transferases"/>
    <property type="match status" value="1"/>
</dbReference>
<dbReference type="EC" id="2.6.1.9" evidence="5 14"/>
<sequence length="369" mass="40281">MSKAITDLARANVRQLTPYQSARRLGGKGDVWLNANEYPTGSAYQLSQETFNRYPECQPKAVINAYADYAGLKPEQVLTSRGADEGIELLIRAFCEPGRDAVLFCPPTYGMYGVSAEAYGVERRTVALREDWQLDLPAIARNLANVKLVYVCSPNNPTGNLINPSDLRELLAMTAGKAVVVADEAYIEFCPHASVVSWLEEFPHLVVLRTLSKAFALAGLRCGFTLASAEVIELLLKIIAPYPLSAPVADIAAQALSPQGIATMRQRVQTLLENRAELQKALLTCPCVEAVYPGEGNYMIFRCTAASSVFKSLWDQGIILRDQSKQPGLSNCLRITIGTREENQKVIDALRAQPGLTPASAPSFSKETP</sequence>
<evidence type="ECO:0000256" key="14">
    <source>
        <dbReference type="HAMAP-Rule" id="MF_01023"/>
    </source>
</evidence>
<dbReference type="PROSITE" id="PS00599">
    <property type="entry name" value="AA_TRANSFER_CLASS_2"/>
    <property type="match status" value="1"/>
</dbReference>
<evidence type="ECO:0000256" key="10">
    <source>
        <dbReference type="ARBA" id="ARBA00022898"/>
    </source>
</evidence>
<reference evidence="16 17" key="1">
    <citation type="submission" date="2018-07" db="EMBL/GenBank/DDBJ databases">
        <title>Genomic Encyclopedia of Type Strains, Phase IV (KMG-IV): sequencing the most valuable type-strain genomes for metagenomic binning, comparative biology and taxonomic classification.</title>
        <authorList>
            <person name="Goeker M."/>
        </authorList>
    </citation>
    <scope>NUCLEOTIDE SEQUENCE [LARGE SCALE GENOMIC DNA]</scope>
    <source>
        <strain evidence="16 17">DSM 103736</strain>
    </source>
</reference>
<dbReference type="Gene3D" id="3.40.640.10">
    <property type="entry name" value="Type I PLP-dependent aspartate aminotransferase-like (Major domain)"/>
    <property type="match status" value="1"/>
</dbReference>
<dbReference type="PANTHER" id="PTHR42885">
    <property type="entry name" value="HISTIDINOL-PHOSPHATE AMINOTRANSFERASE-RELATED"/>
    <property type="match status" value="1"/>
</dbReference>
<evidence type="ECO:0000256" key="9">
    <source>
        <dbReference type="ARBA" id="ARBA00022679"/>
    </source>
</evidence>
<evidence type="ECO:0000256" key="1">
    <source>
        <dbReference type="ARBA" id="ARBA00001933"/>
    </source>
</evidence>
<gene>
    <name evidence="14" type="primary">hisC</name>
    <name evidence="16" type="ORF">C8D90_10718</name>
</gene>
<keyword evidence="11 14" id="KW-0368">Histidine biosynthesis</keyword>
<dbReference type="EMBL" id="QRAP01000007">
    <property type="protein sequence ID" value="RDK89368.1"/>
    <property type="molecule type" value="Genomic_DNA"/>
</dbReference>
<evidence type="ECO:0000259" key="15">
    <source>
        <dbReference type="Pfam" id="PF00155"/>
    </source>
</evidence>